<dbReference type="STRING" id="1642647.PSM36_1988"/>
<dbReference type="EMBL" id="LT605205">
    <property type="protein sequence ID" value="SCD20797.1"/>
    <property type="molecule type" value="Genomic_DNA"/>
</dbReference>
<feature type="signal peptide" evidence="1">
    <location>
        <begin position="1"/>
        <end position="21"/>
    </location>
</feature>
<feature type="chain" id="PRO_5012141998" evidence="1">
    <location>
        <begin position="22"/>
        <end position="208"/>
    </location>
</feature>
<evidence type="ECO:0000256" key="1">
    <source>
        <dbReference type="SAM" id="SignalP"/>
    </source>
</evidence>
<keyword evidence="4" id="KW-1185">Reference proteome</keyword>
<proteinExistence type="predicted"/>
<dbReference type="KEGG" id="psac:PSM36_1988"/>
<organism evidence="3 4">
    <name type="scientific">Proteiniphilum saccharofermentans</name>
    <dbReference type="NCBI Taxonomy" id="1642647"/>
    <lineage>
        <taxon>Bacteria</taxon>
        <taxon>Pseudomonadati</taxon>
        <taxon>Bacteroidota</taxon>
        <taxon>Bacteroidia</taxon>
        <taxon>Bacteroidales</taxon>
        <taxon>Dysgonomonadaceae</taxon>
        <taxon>Proteiniphilum</taxon>
    </lineage>
</organism>
<dbReference type="InterPro" id="IPR025665">
    <property type="entry name" value="Beta-barrel_OMP_2"/>
</dbReference>
<evidence type="ECO:0000259" key="2">
    <source>
        <dbReference type="Pfam" id="PF13568"/>
    </source>
</evidence>
<dbReference type="RefSeq" id="WP_083711006.1">
    <property type="nucleotide sequence ID" value="NZ_LT605205.1"/>
</dbReference>
<sequence length="208" mass="22209">MRKMKFSLIAAMLIMVTAASAQVNLGVKGGVNMSNFYGDELDDRNAKVGFHIGLAADYEFMYNSAIQTGLFFTTKGAKYEGSLGSVSGEISVNPMYLQLPVHYAYKLDVSPGTRIVFHAGPYAAYGVGGKTKFKVSSGNGSAERDGENVFGDDKLLKPFDAGLGLGVGAEFGPILIDLGWDMGLVNISNVSDGNIKNQNAYLSVGYKF</sequence>
<keyword evidence="1" id="KW-0732">Signal</keyword>
<reference evidence="3 4" key="1">
    <citation type="submission" date="2016-08" db="EMBL/GenBank/DDBJ databases">
        <authorList>
            <person name="Seilhamer J.J."/>
        </authorList>
    </citation>
    <scope>NUCLEOTIDE SEQUENCE [LARGE SCALE GENOMIC DNA]</scope>
    <source>
        <strain evidence="3">M3/6</strain>
    </source>
</reference>
<protein>
    <submittedName>
        <fullName evidence="3">Outer membrane protein beta-barrel domain</fullName>
    </submittedName>
</protein>
<feature type="domain" description="Outer membrane protein beta-barrel" evidence="2">
    <location>
        <begin position="22"/>
        <end position="188"/>
    </location>
</feature>
<gene>
    <name evidence="3" type="ORF">PSM36_1988</name>
</gene>
<dbReference type="Proteomes" id="UP000187464">
    <property type="component" value="Chromosome I"/>
</dbReference>
<name>A0A1R3T880_9BACT</name>
<evidence type="ECO:0000313" key="3">
    <source>
        <dbReference type="EMBL" id="SCD20797.1"/>
    </source>
</evidence>
<accession>A0A1R3T880</accession>
<dbReference type="Pfam" id="PF13568">
    <property type="entry name" value="OMP_b-brl_2"/>
    <property type="match status" value="1"/>
</dbReference>
<dbReference type="AlphaFoldDB" id="A0A1R3T880"/>
<evidence type="ECO:0000313" key="4">
    <source>
        <dbReference type="Proteomes" id="UP000187464"/>
    </source>
</evidence>